<organism evidence="1 2">
    <name type="scientific">Granulicella sibirica</name>
    <dbReference type="NCBI Taxonomy" id="2479048"/>
    <lineage>
        <taxon>Bacteria</taxon>
        <taxon>Pseudomonadati</taxon>
        <taxon>Acidobacteriota</taxon>
        <taxon>Terriglobia</taxon>
        <taxon>Terriglobales</taxon>
        <taxon>Acidobacteriaceae</taxon>
        <taxon>Granulicella</taxon>
    </lineage>
</organism>
<accession>A0A4Q0T3F4</accession>
<dbReference type="AlphaFoldDB" id="A0A4Q0T3F4"/>
<sequence>MDETDRLGRVRTLTLGAIRDEIDPNDMLNIAKITLNWAIRRTI</sequence>
<evidence type="ECO:0000313" key="1">
    <source>
        <dbReference type="EMBL" id="RXH58123.1"/>
    </source>
</evidence>
<proteinExistence type="predicted"/>
<dbReference type="EMBL" id="RDSM01000001">
    <property type="protein sequence ID" value="RXH58123.1"/>
    <property type="molecule type" value="Genomic_DNA"/>
</dbReference>
<keyword evidence="2" id="KW-1185">Reference proteome</keyword>
<comment type="caution">
    <text evidence="1">The sequence shown here is derived from an EMBL/GenBank/DDBJ whole genome shotgun (WGS) entry which is preliminary data.</text>
</comment>
<reference evidence="2" key="2">
    <citation type="submission" date="2019-02" db="EMBL/GenBank/DDBJ databases">
        <title>Granulicella sibirica sp. nov., a psychrotolerant acidobacterium isolated from an organic soil layer in forested tundra, West Siberia.</title>
        <authorList>
            <person name="Oshkin I.Y."/>
            <person name="Kulichevskaya I.S."/>
            <person name="Rijpstra W.I.C."/>
            <person name="Sinninghe Damste J.S."/>
            <person name="Rakitin A.L."/>
            <person name="Ravin N.V."/>
            <person name="Dedysh S.N."/>
        </authorList>
    </citation>
    <scope>NUCLEOTIDE SEQUENCE [LARGE SCALE GENOMIC DNA]</scope>
    <source>
        <strain evidence="2">AF10</strain>
    </source>
</reference>
<name>A0A4Q0T3F4_9BACT</name>
<reference evidence="1 2" key="1">
    <citation type="submission" date="2018-11" db="EMBL/GenBank/DDBJ databases">
        <authorList>
            <person name="Mardanov A.V."/>
            <person name="Ravin N.V."/>
            <person name="Dedysh S.N."/>
        </authorList>
    </citation>
    <scope>NUCLEOTIDE SEQUENCE [LARGE SCALE GENOMIC DNA]</scope>
    <source>
        <strain evidence="1 2">AF10</strain>
    </source>
</reference>
<dbReference type="Proteomes" id="UP000289437">
    <property type="component" value="Unassembled WGS sequence"/>
</dbReference>
<evidence type="ECO:0000313" key="2">
    <source>
        <dbReference type="Proteomes" id="UP000289437"/>
    </source>
</evidence>
<gene>
    <name evidence="1" type="ORF">GRAN_1433</name>
</gene>
<protein>
    <submittedName>
        <fullName evidence="1">Uncharacterized protein</fullName>
    </submittedName>
</protein>